<feature type="transmembrane region" description="Helical" evidence="2">
    <location>
        <begin position="292"/>
        <end position="315"/>
    </location>
</feature>
<dbReference type="EMBL" id="JAUSQW010000001">
    <property type="protein sequence ID" value="MDP9801183.1"/>
    <property type="molecule type" value="Genomic_DNA"/>
</dbReference>
<keyword evidence="2" id="KW-1133">Transmembrane helix</keyword>
<dbReference type="Proteomes" id="UP001235966">
    <property type="component" value="Unassembled WGS sequence"/>
</dbReference>
<evidence type="ECO:0000256" key="1">
    <source>
        <dbReference type="SAM" id="MobiDB-lite"/>
    </source>
</evidence>
<keyword evidence="2" id="KW-0472">Membrane</keyword>
<accession>A0ABT9NCE9</accession>
<feature type="transmembrane region" description="Helical" evidence="2">
    <location>
        <begin position="263"/>
        <end position="286"/>
    </location>
</feature>
<feature type="transmembrane region" description="Helical" evidence="2">
    <location>
        <begin position="133"/>
        <end position="154"/>
    </location>
</feature>
<feature type="transmembrane region" description="Helical" evidence="2">
    <location>
        <begin position="91"/>
        <end position="112"/>
    </location>
</feature>
<reference evidence="4 5" key="1">
    <citation type="submission" date="2023-07" db="EMBL/GenBank/DDBJ databases">
        <title>Sequencing the genomes of 1000 actinobacteria strains.</title>
        <authorList>
            <person name="Klenk H.-P."/>
        </authorList>
    </citation>
    <scope>NUCLEOTIDE SEQUENCE [LARGE SCALE GENOMIC DNA]</scope>
    <source>
        <strain evidence="4 5">DSM 102162</strain>
    </source>
</reference>
<organism evidence="4 5">
    <name type="scientific">Arcanobacterium wilhelmae</name>
    <dbReference type="NCBI Taxonomy" id="1803177"/>
    <lineage>
        <taxon>Bacteria</taxon>
        <taxon>Bacillati</taxon>
        <taxon>Actinomycetota</taxon>
        <taxon>Actinomycetes</taxon>
        <taxon>Actinomycetales</taxon>
        <taxon>Actinomycetaceae</taxon>
        <taxon>Arcanobacterium</taxon>
    </lineage>
</organism>
<feature type="region of interest" description="Disordered" evidence="1">
    <location>
        <begin position="24"/>
        <end position="45"/>
    </location>
</feature>
<proteinExistence type="predicted"/>
<feature type="transmembrane region" description="Helical" evidence="2">
    <location>
        <begin position="213"/>
        <end position="232"/>
    </location>
</feature>
<name>A0ABT9NCE9_9ACTO</name>
<evidence type="ECO:0000256" key="2">
    <source>
        <dbReference type="SAM" id="Phobius"/>
    </source>
</evidence>
<keyword evidence="2" id="KW-0812">Transmembrane</keyword>
<feature type="transmembrane region" description="Helical" evidence="2">
    <location>
        <begin position="160"/>
        <end position="193"/>
    </location>
</feature>
<feature type="transmembrane region" description="Helical" evidence="2">
    <location>
        <begin position="352"/>
        <end position="373"/>
    </location>
</feature>
<feature type="transmembrane region" description="Helical" evidence="2">
    <location>
        <begin position="238"/>
        <end position="256"/>
    </location>
</feature>
<evidence type="ECO:0000313" key="5">
    <source>
        <dbReference type="Proteomes" id="UP001235966"/>
    </source>
</evidence>
<dbReference type="InterPro" id="IPR002656">
    <property type="entry name" value="Acyl_transf_3_dom"/>
</dbReference>
<sequence length="382" mass="41602">MNLFLALIVALTLHGIWNGRRTGVATPTGTATPSNHATPTNQTTTANPAATATHFLSRSQTNAVNGVFIMIVFASHVTAHYPTTPWSDGGMLWLISQLGQLMVACFLLFSGYGMMVSLASKSGYARTIPRARIGATLAQFIPITACYLVLAMIGPEPVSATYAFFAMFGWFSLANASWYIFAILALWALTWVVFRGAERVGVWSPGASPARTWVLVAAFTLVVALFELWMSTQKPNQHYTFYSMLCFPAGMMLALARPAYTRLVVTTPGWLAALTVPLAATYGLSLVDRPHFFVFGMESIAFALTIVSVLARFPLRSRPLEWCGENLFWLYTVQNLPMIVLDRMLGDAGARFTYPVLALVATAALAIVAKRLLAPLGRAVRG</sequence>
<dbReference type="RefSeq" id="WP_278058971.1">
    <property type="nucleotide sequence ID" value="NZ_CP121247.1"/>
</dbReference>
<evidence type="ECO:0000313" key="4">
    <source>
        <dbReference type="EMBL" id="MDP9801183.1"/>
    </source>
</evidence>
<gene>
    <name evidence="4" type="ORF">J2S49_001259</name>
</gene>
<comment type="caution">
    <text evidence="4">The sequence shown here is derived from an EMBL/GenBank/DDBJ whole genome shotgun (WGS) entry which is preliminary data.</text>
</comment>
<evidence type="ECO:0000259" key="3">
    <source>
        <dbReference type="Pfam" id="PF01757"/>
    </source>
</evidence>
<keyword evidence="5" id="KW-1185">Reference proteome</keyword>
<dbReference type="Pfam" id="PF01757">
    <property type="entry name" value="Acyl_transf_3"/>
    <property type="match status" value="1"/>
</dbReference>
<feature type="domain" description="Acyltransferase 3" evidence="3">
    <location>
        <begin position="66"/>
        <end position="369"/>
    </location>
</feature>
<protein>
    <recommendedName>
        <fullName evidence="3">Acyltransferase 3 domain-containing protein</fullName>
    </recommendedName>
</protein>